<dbReference type="KEGG" id="cfus:CYFUS_007759"/>
<dbReference type="PROSITE" id="PS50005">
    <property type="entry name" value="TPR"/>
    <property type="match status" value="2"/>
</dbReference>
<dbReference type="AlphaFoldDB" id="A0A250JFV4"/>
<dbReference type="Pfam" id="PF14559">
    <property type="entry name" value="TPR_19"/>
    <property type="match status" value="1"/>
</dbReference>
<dbReference type="Gene3D" id="1.25.40.10">
    <property type="entry name" value="Tetratricopeptide repeat domain"/>
    <property type="match status" value="2"/>
</dbReference>
<dbReference type="SUPFAM" id="SSF48452">
    <property type="entry name" value="TPR-like"/>
    <property type="match status" value="1"/>
</dbReference>
<dbReference type="Pfam" id="PF00515">
    <property type="entry name" value="TPR_1"/>
    <property type="match status" value="1"/>
</dbReference>
<feature type="repeat" description="TPR" evidence="3">
    <location>
        <begin position="22"/>
        <end position="55"/>
    </location>
</feature>
<reference evidence="4 5" key="1">
    <citation type="submission" date="2017-06" db="EMBL/GenBank/DDBJ databases">
        <title>Sequencing and comparative analysis of myxobacterial genomes.</title>
        <authorList>
            <person name="Rupp O."/>
            <person name="Goesmann A."/>
            <person name="Sogaard-Andersen L."/>
        </authorList>
    </citation>
    <scope>NUCLEOTIDE SEQUENCE [LARGE SCALE GENOMIC DNA]</scope>
    <source>
        <strain evidence="4 5">DSM 52655</strain>
    </source>
</reference>
<keyword evidence="1" id="KW-0677">Repeat</keyword>
<evidence type="ECO:0000256" key="3">
    <source>
        <dbReference type="PROSITE-ProRule" id="PRU00339"/>
    </source>
</evidence>
<dbReference type="InterPro" id="IPR011990">
    <property type="entry name" value="TPR-like_helical_dom_sf"/>
</dbReference>
<sequence length="306" mass="33377">MANDDKALEALRELAGRKDADAFAWLNLGHALLTRGRFEDAAAAFERALRLQPEEPSGLISLGMARQALGKGEEALRHFLKATEVDPGDYRAPLLAARLLVHQGQLNRALAMMKQALERVPDKAELYPELIKLYLLLGETKGAMRTAAEFRTHSPRSAEAAYLHGLTNMMMGHTQEAERLLDASLSLDPKGLDARLALANMRRMEGDEVGALKWLEEAWKLDPQAPGPANELAVLFMSRPGGSAQAVQLLGLALGAHPDEPSLNLNMALALADSDVPKAREHALRAKARGPKGIREQAERLLSRLS</sequence>
<accession>A0A250JFV4</accession>
<evidence type="ECO:0000313" key="5">
    <source>
        <dbReference type="Proteomes" id="UP000217257"/>
    </source>
</evidence>
<dbReference type="Pfam" id="PF13432">
    <property type="entry name" value="TPR_16"/>
    <property type="match status" value="1"/>
</dbReference>
<dbReference type="PANTHER" id="PTHR45586">
    <property type="entry name" value="TPR REPEAT-CONTAINING PROTEIN PA4667"/>
    <property type="match status" value="1"/>
</dbReference>
<dbReference type="Proteomes" id="UP000217257">
    <property type="component" value="Chromosome"/>
</dbReference>
<dbReference type="InterPro" id="IPR019734">
    <property type="entry name" value="TPR_rpt"/>
</dbReference>
<dbReference type="PANTHER" id="PTHR45586:SF1">
    <property type="entry name" value="LIPOPOLYSACCHARIDE ASSEMBLY PROTEIN B"/>
    <property type="match status" value="1"/>
</dbReference>
<dbReference type="InterPro" id="IPR051012">
    <property type="entry name" value="CellSynth/LPSAsmb/PSIAsmb"/>
</dbReference>
<protein>
    <submittedName>
        <fullName evidence="4">Uncharacterized protein</fullName>
    </submittedName>
</protein>
<dbReference type="PROSITE" id="PS50293">
    <property type="entry name" value="TPR_REGION"/>
    <property type="match status" value="1"/>
</dbReference>
<keyword evidence="2 3" id="KW-0802">TPR repeat</keyword>
<gene>
    <name evidence="4" type="ORF">CYFUS_007759</name>
</gene>
<feature type="repeat" description="TPR" evidence="3">
    <location>
        <begin position="56"/>
        <end position="89"/>
    </location>
</feature>
<dbReference type="EMBL" id="CP022098">
    <property type="protein sequence ID" value="ATB42281.1"/>
    <property type="molecule type" value="Genomic_DNA"/>
</dbReference>
<organism evidence="4 5">
    <name type="scientific">Cystobacter fuscus</name>
    <dbReference type="NCBI Taxonomy" id="43"/>
    <lineage>
        <taxon>Bacteria</taxon>
        <taxon>Pseudomonadati</taxon>
        <taxon>Myxococcota</taxon>
        <taxon>Myxococcia</taxon>
        <taxon>Myxococcales</taxon>
        <taxon>Cystobacterineae</taxon>
        <taxon>Archangiaceae</taxon>
        <taxon>Cystobacter</taxon>
    </lineage>
</organism>
<dbReference type="RefSeq" id="WP_095989855.1">
    <property type="nucleotide sequence ID" value="NZ_CP022098.1"/>
</dbReference>
<evidence type="ECO:0000256" key="1">
    <source>
        <dbReference type="ARBA" id="ARBA00022737"/>
    </source>
</evidence>
<evidence type="ECO:0000256" key="2">
    <source>
        <dbReference type="ARBA" id="ARBA00022803"/>
    </source>
</evidence>
<evidence type="ECO:0000313" key="4">
    <source>
        <dbReference type="EMBL" id="ATB42281.1"/>
    </source>
</evidence>
<name>A0A250JFV4_9BACT</name>
<dbReference type="SMART" id="SM00028">
    <property type="entry name" value="TPR"/>
    <property type="match status" value="5"/>
</dbReference>
<proteinExistence type="predicted"/>